<reference evidence="2 3" key="1">
    <citation type="journal article" date="2022" name="BMC Microbiol.">
        <title>Whole genome sequencing of Moraxella bovis strains from North America reveals two genotypes with different genetic determinants.</title>
        <authorList>
            <person name="Wynn E.L."/>
            <person name="Hille M.M."/>
            <person name="Loy J.D."/>
            <person name="Schuller G."/>
            <person name="Kuhn K.L."/>
            <person name="Dickey A.M."/>
            <person name="Bono J.L."/>
            <person name="Clawson M.L."/>
        </authorList>
    </citation>
    <scope>NUCLEOTIDE SEQUENCE [LARGE SCALE GENOMIC DNA]</scope>
    <source>
        <strain evidence="1">SAM102599</strain>
        <strain evidence="2 3">SAM57978</strain>
    </source>
</reference>
<evidence type="ECO:0000313" key="3">
    <source>
        <dbReference type="Proteomes" id="UP001163283"/>
    </source>
</evidence>
<dbReference type="GeneID" id="77188422"/>
<evidence type="ECO:0000313" key="1">
    <source>
        <dbReference type="EMBL" id="UZA01989.1"/>
    </source>
</evidence>
<dbReference type="EMBL" id="CP087830">
    <property type="protein sequence ID" value="UZA01989.1"/>
    <property type="molecule type" value="Genomic_DNA"/>
</dbReference>
<dbReference type="RefSeq" id="WP_264675878.1">
    <property type="nucleotide sequence ID" value="NZ_CP087765.1"/>
</dbReference>
<gene>
    <name evidence="1" type="ORF">LP092_08220</name>
    <name evidence="2" type="ORF">LP129_08450</name>
</gene>
<evidence type="ECO:0000313" key="4">
    <source>
        <dbReference type="Proteomes" id="UP001163632"/>
    </source>
</evidence>
<name>A0AAX3ERD8_MORBO</name>
<protein>
    <submittedName>
        <fullName evidence="2">Uncharacterized protein</fullName>
    </submittedName>
</protein>
<evidence type="ECO:0000313" key="2">
    <source>
        <dbReference type="EMBL" id="UZA50573.1"/>
    </source>
</evidence>
<accession>A0AAX3ERD8</accession>
<dbReference type="AlphaFoldDB" id="A0AAX3ERD8"/>
<keyword evidence="4" id="KW-1185">Reference proteome</keyword>
<organism evidence="2 3">
    <name type="scientific">Moraxella bovis</name>
    <dbReference type="NCBI Taxonomy" id="476"/>
    <lineage>
        <taxon>Bacteria</taxon>
        <taxon>Pseudomonadati</taxon>
        <taxon>Pseudomonadota</taxon>
        <taxon>Gammaproteobacteria</taxon>
        <taxon>Moraxellales</taxon>
        <taxon>Moraxellaceae</taxon>
        <taxon>Moraxella</taxon>
    </lineage>
</organism>
<sequence length="82" mass="8953">MILAKNKLGAIFAKDTPFFDKALIGNVVPRKKQMNATTAHNMGKAIGSTNRHSLWSRYLLFVACLDCSITGKKNALLLLSSS</sequence>
<dbReference type="Proteomes" id="UP001163283">
    <property type="component" value="Chromosome"/>
</dbReference>
<dbReference type="EMBL" id="CP087781">
    <property type="protein sequence ID" value="UZA50573.1"/>
    <property type="molecule type" value="Genomic_DNA"/>
</dbReference>
<dbReference type="Proteomes" id="UP001163632">
    <property type="component" value="Chromosome"/>
</dbReference>
<proteinExistence type="predicted"/>